<proteinExistence type="predicted"/>
<comment type="caution">
    <text evidence="1">The sequence shown here is derived from an EMBL/GenBank/DDBJ whole genome shotgun (WGS) entry which is preliminary data.</text>
</comment>
<protein>
    <submittedName>
        <fullName evidence="1">Uncharacterized protein</fullName>
    </submittedName>
</protein>
<reference evidence="2" key="1">
    <citation type="submission" date="2019-01" db="EMBL/GenBank/DDBJ databases">
        <title>Cytophagaceae bacterium strain CAR-16.</title>
        <authorList>
            <person name="Chen W.-M."/>
        </authorList>
    </citation>
    <scope>NUCLEOTIDE SEQUENCE [LARGE SCALE GENOMIC DNA]</scope>
    <source>
        <strain evidence="2">LLJ-11</strain>
    </source>
</reference>
<dbReference type="Proteomes" id="UP000290283">
    <property type="component" value="Unassembled WGS sequence"/>
</dbReference>
<sequence>MDRLKIITVFVLLLNNTIFSQSNASFEKNNETCRLSTNATAFVNGEQLLYAVNCLPSNSNQKLLSKIAYVELIDHQKKSTFKQKLFLNNGKGNGYFTIPMTLQTGNYKLIAYSNRMFSFNEAEIQSVAITIINPYIVSTSEHIKTTNDPIASISNTSTATFIETPKEFSNRQEISFDLKSLLADLKANSFSVSVRKKDELDHNFTKNGTSQNSLSKITTNANLISELRGEIIAGKITAKTPSFSIENKNISLSFPGQNNTVKITKTNKKGEFYFLLEKAFYNNNAIIQGVDEDKENYAIELYKNDTDFSGIAISPELTIPSSLKKPIENRLVATQIENSYFEKKQDSIKKTNASLPFYAVYSKEYKLDDYTRFPTLQETIIEIIDGVSLIKHKDNYQLYLKDYDENTNLEVPSLVLVDGLYIQDIKELLNYKAEVFATINTVKGGYFYGSKLYNGIVELTTKNYNYETKLTGDFIIRPEMLRPLPEKVNYNPKYVANSDLTKIPDYRYQLYWEPNYTDTNQPITFYTSDIDGTFEIKIEGFDSKNEYFKQSQFFEVK</sequence>
<organism evidence="1 2">
    <name type="scientific">Flavobacterium amnicola</name>
    <dbReference type="NCBI Taxonomy" id="2506422"/>
    <lineage>
        <taxon>Bacteria</taxon>
        <taxon>Pseudomonadati</taxon>
        <taxon>Bacteroidota</taxon>
        <taxon>Flavobacteriia</taxon>
        <taxon>Flavobacteriales</taxon>
        <taxon>Flavobacteriaceae</taxon>
        <taxon>Flavobacterium</taxon>
    </lineage>
</organism>
<dbReference type="EMBL" id="SBKO01000001">
    <property type="protein sequence ID" value="RXR20561.1"/>
    <property type="molecule type" value="Genomic_DNA"/>
</dbReference>
<keyword evidence="2" id="KW-1185">Reference proteome</keyword>
<evidence type="ECO:0000313" key="1">
    <source>
        <dbReference type="EMBL" id="RXR20561.1"/>
    </source>
</evidence>
<evidence type="ECO:0000313" key="2">
    <source>
        <dbReference type="Proteomes" id="UP000290283"/>
    </source>
</evidence>
<name>A0A4V1N257_9FLAO</name>
<dbReference type="RefSeq" id="WP_129433494.1">
    <property type="nucleotide sequence ID" value="NZ_SBKO01000001.1"/>
</dbReference>
<gene>
    <name evidence="1" type="ORF">EQG63_01105</name>
</gene>
<accession>A0A4V1N257</accession>
<dbReference type="AlphaFoldDB" id="A0A4V1N257"/>
<dbReference type="OrthoDB" id="679547at2"/>